<dbReference type="PANTHER" id="PTHR37829:SF3">
    <property type="entry name" value="PROTEIN JAYE-RELATED"/>
    <property type="match status" value="1"/>
</dbReference>
<reference evidence="4 5" key="2">
    <citation type="journal article" date="2012" name="J. Bacteriol.">
        <title>Complete genome sequences of Desulfosporosinus orientis DSM765T, Desulfosporosinus youngiae DSM17734T, Desulfosporosinus meridiei DSM13257T, and Desulfosporosinus acidiphilus DSM22704T.</title>
        <authorList>
            <person name="Pester M."/>
            <person name="Brambilla E."/>
            <person name="Alazard D."/>
            <person name="Rattei T."/>
            <person name="Weinmaier T."/>
            <person name="Han J."/>
            <person name="Lucas S."/>
            <person name="Lapidus A."/>
            <person name="Cheng J.F."/>
            <person name="Goodwin L."/>
            <person name="Pitluck S."/>
            <person name="Peters L."/>
            <person name="Ovchinnikova G."/>
            <person name="Teshima H."/>
            <person name="Detter J.C."/>
            <person name="Han C.S."/>
            <person name="Tapia R."/>
            <person name="Land M.L."/>
            <person name="Hauser L."/>
            <person name="Kyrpides N.C."/>
            <person name="Ivanova N.N."/>
            <person name="Pagani I."/>
            <person name="Huntmann M."/>
            <person name="Wei C.L."/>
            <person name="Davenport K.W."/>
            <person name="Daligault H."/>
            <person name="Chain P.S."/>
            <person name="Chen A."/>
            <person name="Mavromatis K."/>
            <person name="Markowitz V."/>
            <person name="Szeto E."/>
            <person name="Mikhailova N."/>
            <person name="Pati A."/>
            <person name="Wagner M."/>
            <person name="Woyke T."/>
            <person name="Ollivier B."/>
            <person name="Klenk H.P."/>
            <person name="Spring S."/>
            <person name="Loy A."/>
        </authorList>
    </citation>
    <scope>NUCLEOTIDE SEQUENCE [LARGE SCALE GENOMIC DNA]</scope>
    <source>
        <strain evidence="5">ATCC 19365 / DSM 765 / NCIMB 8382 / VKM B-1628</strain>
    </source>
</reference>
<dbReference type="EMBL" id="CP003108">
    <property type="protein sequence ID" value="AET70758.1"/>
    <property type="molecule type" value="Genomic_DNA"/>
</dbReference>
<dbReference type="eggNOG" id="COG3299">
    <property type="taxonomic scope" value="Bacteria"/>
</dbReference>
<evidence type="ECO:0000259" key="3">
    <source>
        <dbReference type="Pfam" id="PF26079"/>
    </source>
</evidence>
<dbReference type="OrthoDB" id="2554267at2"/>
<dbReference type="HOGENOM" id="CLU_039609_0_1_9"/>
<feature type="domain" description="Baseplate J-like C-terminal" evidence="3">
    <location>
        <begin position="268"/>
        <end position="356"/>
    </location>
</feature>
<reference evidence="5" key="1">
    <citation type="submission" date="2011-11" db="EMBL/GenBank/DDBJ databases">
        <title>Complete sequence of Desulfosporosinus orientis DSM 765.</title>
        <authorList>
            <person name="Lucas S."/>
            <person name="Han J."/>
            <person name="Lapidus A."/>
            <person name="Cheng J.-F."/>
            <person name="Goodwin L."/>
            <person name="Pitluck S."/>
            <person name="Peters L."/>
            <person name="Ovchinnikova G."/>
            <person name="Teshima H."/>
            <person name="Detter J.C."/>
            <person name="Han C."/>
            <person name="Tapia R."/>
            <person name="Land M."/>
            <person name="Hauser L."/>
            <person name="Kyrpides N."/>
            <person name="Ivanova N."/>
            <person name="Pagani I."/>
            <person name="Pester M."/>
            <person name="Spring S."/>
            <person name="Ollivier B."/>
            <person name="Rattei T."/>
            <person name="Klenk H.-P."/>
            <person name="Wagner M."/>
            <person name="Loy A."/>
            <person name="Woyke T."/>
        </authorList>
    </citation>
    <scope>NUCLEOTIDE SEQUENCE [LARGE SCALE GENOMIC DNA]</scope>
    <source>
        <strain evidence="5">ATCC 19365 / DSM 765 / NCIMB 8382 / VKM B-1628</strain>
    </source>
</reference>
<dbReference type="STRING" id="768706.Desor_5382"/>
<evidence type="ECO:0000313" key="5">
    <source>
        <dbReference type="Proteomes" id="UP000006346"/>
    </source>
</evidence>
<dbReference type="PANTHER" id="PTHR37829">
    <property type="entry name" value="PHAGE-LIKE ELEMENT PBSX PROTEIN XKDT"/>
    <property type="match status" value="1"/>
</dbReference>
<dbReference type="Proteomes" id="UP000006346">
    <property type="component" value="Chromosome"/>
</dbReference>
<name>G7WEE5_DESOD</name>
<accession>G7WEE5</accession>
<dbReference type="KEGG" id="dor:Desor_5382"/>
<proteinExistence type="inferred from homology"/>
<feature type="domain" description="Baseplate J-like central" evidence="2">
    <location>
        <begin position="182"/>
        <end position="261"/>
    </location>
</feature>
<dbReference type="InterPro" id="IPR052399">
    <property type="entry name" value="Phage_Baseplate_Assmbl_Protein"/>
</dbReference>
<evidence type="ECO:0000256" key="1">
    <source>
        <dbReference type="ARBA" id="ARBA00038087"/>
    </source>
</evidence>
<dbReference type="InterPro" id="IPR058531">
    <property type="entry name" value="Baseplate_J_M"/>
</dbReference>
<gene>
    <name evidence="4" type="ordered locus">Desor_5382</name>
</gene>
<dbReference type="PATRIC" id="fig|768706.3.peg.5480"/>
<sequence>MYEDQTYEVILARMLARVPDSVDKREGSLIYDALAPAAAEAAQLYIELDINARLSFADTSSGEYLARRTAELGVVRNIATKAIRKGLFFGDGDTPIDIPLTSRFSINGINYVSKEKTTIGEFIMECEKTGIVGNQQFGTMLPIEYIPGLTRAELADILIPGEDAEEDENLRKRYFDGLDNQAYGGNIADYKEKTKALDGVGGVKVFPVWNGGGTVKLVVIDSAYAKPSSTLIDTVQTAADPMVNQGKGLGFAPIGHVVTVEGVAESTINIETSLTFQDGYIWADVQPNLITVLGGYYEDLRKNWEDSTNLVIRISQIETRILGIMGVLDIQNTKINGSAQNVLLSEIEIPIFGTVTKV</sequence>
<dbReference type="Pfam" id="PF26078">
    <property type="entry name" value="Baseplate_J_M"/>
    <property type="match status" value="1"/>
</dbReference>
<protein>
    <submittedName>
        <fullName evidence="4">Putative phage Mu protein gp47-like protein</fullName>
    </submittedName>
</protein>
<keyword evidence="5" id="KW-1185">Reference proteome</keyword>
<dbReference type="Pfam" id="PF26079">
    <property type="entry name" value="Baseplate_J_C"/>
    <property type="match status" value="1"/>
</dbReference>
<dbReference type="InterPro" id="IPR058530">
    <property type="entry name" value="Baseplate_J-like_C"/>
</dbReference>
<comment type="similarity">
    <text evidence="1">Belongs to the Mu gp47/PBSX XkdT family.</text>
</comment>
<dbReference type="AlphaFoldDB" id="G7WEE5"/>
<dbReference type="RefSeq" id="WP_014187560.1">
    <property type="nucleotide sequence ID" value="NC_016584.1"/>
</dbReference>
<organism evidence="4 5">
    <name type="scientific">Desulfosporosinus orientis (strain ATCC 19365 / DSM 765 / NCIMB 8382 / VKM B-1628 / Singapore I)</name>
    <name type="common">Desulfotomaculum orientis</name>
    <dbReference type="NCBI Taxonomy" id="768706"/>
    <lineage>
        <taxon>Bacteria</taxon>
        <taxon>Bacillati</taxon>
        <taxon>Bacillota</taxon>
        <taxon>Clostridia</taxon>
        <taxon>Eubacteriales</taxon>
        <taxon>Desulfitobacteriaceae</taxon>
        <taxon>Desulfosporosinus</taxon>
    </lineage>
</organism>
<evidence type="ECO:0000259" key="2">
    <source>
        <dbReference type="Pfam" id="PF26078"/>
    </source>
</evidence>
<evidence type="ECO:0000313" key="4">
    <source>
        <dbReference type="EMBL" id="AET70758.1"/>
    </source>
</evidence>